<dbReference type="AlphaFoldDB" id="A0AAF3F2Z5"/>
<organism evidence="1 2">
    <name type="scientific">Mesorhabditis belari</name>
    <dbReference type="NCBI Taxonomy" id="2138241"/>
    <lineage>
        <taxon>Eukaryota</taxon>
        <taxon>Metazoa</taxon>
        <taxon>Ecdysozoa</taxon>
        <taxon>Nematoda</taxon>
        <taxon>Chromadorea</taxon>
        <taxon>Rhabditida</taxon>
        <taxon>Rhabditina</taxon>
        <taxon>Rhabditomorpha</taxon>
        <taxon>Rhabditoidea</taxon>
        <taxon>Rhabditidae</taxon>
        <taxon>Mesorhabditinae</taxon>
        <taxon>Mesorhabditis</taxon>
    </lineage>
</organism>
<protein>
    <submittedName>
        <fullName evidence="2">Uncharacterized protein</fullName>
    </submittedName>
</protein>
<keyword evidence="1" id="KW-1185">Reference proteome</keyword>
<name>A0AAF3F2Z5_9BILA</name>
<evidence type="ECO:0000313" key="1">
    <source>
        <dbReference type="Proteomes" id="UP000887575"/>
    </source>
</evidence>
<dbReference type="Proteomes" id="UP000887575">
    <property type="component" value="Unassembled WGS sequence"/>
</dbReference>
<sequence>MHHLAEIQINIKVHYKAIFRSVQPVQYAGGFVFAFYEKLRPDKDGSSCEISLLRPSICQAAKERYDMLDELLWKACRERIKIEPRIGCDDGENVSESTSLIEDVDVMLRECLLERAYKSQSEKPKE</sequence>
<proteinExistence type="predicted"/>
<reference evidence="2" key="1">
    <citation type="submission" date="2024-02" db="UniProtKB">
        <authorList>
            <consortium name="WormBaseParasite"/>
        </authorList>
    </citation>
    <scope>IDENTIFICATION</scope>
</reference>
<dbReference type="WBParaSite" id="MBELARI_LOCUS20724">
    <property type="protein sequence ID" value="MBELARI_LOCUS20724"/>
    <property type="gene ID" value="MBELARI_LOCUS20724"/>
</dbReference>
<evidence type="ECO:0000313" key="2">
    <source>
        <dbReference type="WBParaSite" id="MBELARI_LOCUS20724"/>
    </source>
</evidence>
<accession>A0AAF3F2Z5</accession>